<organism evidence="1 2">
    <name type="scientific">Sistotremastrum suecicum HHB10207 ss-3</name>
    <dbReference type="NCBI Taxonomy" id="1314776"/>
    <lineage>
        <taxon>Eukaryota</taxon>
        <taxon>Fungi</taxon>
        <taxon>Dikarya</taxon>
        <taxon>Basidiomycota</taxon>
        <taxon>Agaricomycotina</taxon>
        <taxon>Agaricomycetes</taxon>
        <taxon>Sistotremastrales</taxon>
        <taxon>Sistotremastraceae</taxon>
        <taxon>Sistotremastrum</taxon>
    </lineage>
</organism>
<evidence type="ECO:0000313" key="1">
    <source>
        <dbReference type="EMBL" id="KZT39173.1"/>
    </source>
</evidence>
<dbReference type="EMBL" id="KV428050">
    <property type="protein sequence ID" value="KZT39173.1"/>
    <property type="molecule type" value="Genomic_DNA"/>
</dbReference>
<gene>
    <name evidence="1" type="ORF">SISSUDRAFT_1045925</name>
</gene>
<reference evidence="1 2" key="1">
    <citation type="journal article" date="2016" name="Mol. Biol. Evol.">
        <title>Comparative Genomics of Early-Diverging Mushroom-Forming Fungi Provides Insights into the Origins of Lignocellulose Decay Capabilities.</title>
        <authorList>
            <person name="Nagy L.G."/>
            <person name="Riley R."/>
            <person name="Tritt A."/>
            <person name="Adam C."/>
            <person name="Daum C."/>
            <person name="Floudas D."/>
            <person name="Sun H."/>
            <person name="Yadav J.S."/>
            <person name="Pangilinan J."/>
            <person name="Larsson K.H."/>
            <person name="Matsuura K."/>
            <person name="Barry K."/>
            <person name="Labutti K."/>
            <person name="Kuo R."/>
            <person name="Ohm R.A."/>
            <person name="Bhattacharya S.S."/>
            <person name="Shirouzu T."/>
            <person name="Yoshinaga Y."/>
            <person name="Martin F.M."/>
            <person name="Grigoriev I.V."/>
            <person name="Hibbett D.S."/>
        </authorList>
    </citation>
    <scope>NUCLEOTIDE SEQUENCE [LARGE SCALE GENOMIC DNA]</scope>
    <source>
        <strain evidence="1 2">HHB10207 ss-3</strain>
    </source>
</reference>
<dbReference type="AlphaFoldDB" id="A0A166E3I3"/>
<sequence length="101" mass="11670">MYLGSPLVRRHIRRYPIRLQRHVMENRADSRWYPRRMSISLSGLFLVVDDMSLRMRAVGADPYSPKIFGLLHSVSSNAWQLSSLSNPLTQATKSIVENRGR</sequence>
<keyword evidence="2" id="KW-1185">Reference proteome</keyword>
<dbReference type="Proteomes" id="UP000076798">
    <property type="component" value="Unassembled WGS sequence"/>
</dbReference>
<accession>A0A166E3I3</accession>
<name>A0A166E3I3_9AGAM</name>
<evidence type="ECO:0000313" key="2">
    <source>
        <dbReference type="Proteomes" id="UP000076798"/>
    </source>
</evidence>
<protein>
    <submittedName>
        <fullName evidence="1">Uncharacterized protein</fullName>
    </submittedName>
</protein>
<proteinExistence type="predicted"/>